<gene>
    <name evidence="1" type="ORF">PSU4_40440</name>
</gene>
<dbReference type="Proteomes" id="UP000321685">
    <property type="component" value="Unassembled WGS sequence"/>
</dbReference>
<dbReference type="EMBL" id="BJVJ01000045">
    <property type="protein sequence ID" value="GEL25090.1"/>
    <property type="molecule type" value="Genomic_DNA"/>
</dbReference>
<organism evidence="1 2">
    <name type="scientific">Pseudonocardia sulfidoxydans NBRC 16205</name>
    <dbReference type="NCBI Taxonomy" id="1223511"/>
    <lineage>
        <taxon>Bacteria</taxon>
        <taxon>Bacillati</taxon>
        <taxon>Actinomycetota</taxon>
        <taxon>Actinomycetes</taxon>
        <taxon>Pseudonocardiales</taxon>
        <taxon>Pseudonocardiaceae</taxon>
        <taxon>Pseudonocardia</taxon>
    </lineage>
</organism>
<proteinExistence type="predicted"/>
<name>A0A511DJU6_9PSEU</name>
<reference evidence="1 2" key="1">
    <citation type="submission" date="2019-07" db="EMBL/GenBank/DDBJ databases">
        <title>Whole genome shotgun sequence of Pseudonocardia sulfidoxydans NBRC 16205.</title>
        <authorList>
            <person name="Hosoyama A."/>
            <person name="Uohara A."/>
            <person name="Ohji S."/>
            <person name="Ichikawa N."/>
        </authorList>
    </citation>
    <scope>NUCLEOTIDE SEQUENCE [LARGE SCALE GENOMIC DNA]</scope>
    <source>
        <strain evidence="1 2">NBRC 16205</strain>
    </source>
</reference>
<protein>
    <submittedName>
        <fullName evidence="1">Uncharacterized protein</fullName>
    </submittedName>
</protein>
<evidence type="ECO:0000313" key="1">
    <source>
        <dbReference type="EMBL" id="GEL25090.1"/>
    </source>
</evidence>
<dbReference type="AlphaFoldDB" id="A0A511DJU6"/>
<sequence>MADVSAVLRLRFPSGVLRSHAENLALAAIAIHVPATLELNCIGEAVADLGCGIGAQPTESSTYMLILRAARLRAHLDPNQLVDAAGHAADQVLRGEWGNEAGASAVLAQGDDAVMSRRTVPRRRCSPRS</sequence>
<comment type="caution">
    <text evidence="1">The sequence shown here is derived from an EMBL/GenBank/DDBJ whole genome shotgun (WGS) entry which is preliminary data.</text>
</comment>
<keyword evidence="2" id="KW-1185">Reference proteome</keyword>
<accession>A0A511DJU6</accession>
<evidence type="ECO:0000313" key="2">
    <source>
        <dbReference type="Proteomes" id="UP000321685"/>
    </source>
</evidence>